<reference evidence="2 3" key="1">
    <citation type="submission" date="2020-02" db="EMBL/GenBank/DDBJ databases">
        <authorList>
            <person name="Criscuolo A."/>
        </authorList>
    </citation>
    <scope>NUCLEOTIDE SEQUENCE [LARGE SCALE GENOMIC DNA]</scope>
    <source>
        <strain evidence="2">CECT7796</strain>
    </source>
</reference>
<gene>
    <name evidence="2" type="ORF">FLACOL7796_02300</name>
</gene>
<evidence type="ECO:0000313" key="3">
    <source>
        <dbReference type="Proteomes" id="UP000474567"/>
    </source>
</evidence>
<organism evidence="2 3">
    <name type="scientific">Flavobacterium collinsii</name>
    <dbReference type="NCBI Taxonomy" id="1114861"/>
    <lineage>
        <taxon>Bacteria</taxon>
        <taxon>Pseudomonadati</taxon>
        <taxon>Bacteroidota</taxon>
        <taxon>Flavobacteriia</taxon>
        <taxon>Flavobacteriales</taxon>
        <taxon>Flavobacteriaceae</taxon>
        <taxon>Flavobacterium</taxon>
    </lineage>
</organism>
<dbReference type="Proteomes" id="UP000474567">
    <property type="component" value="Unassembled WGS sequence"/>
</dbReference>
<keyword evidence="1" id="KW-0472">Membrane</keyword>
<accession>A0ABN7EKY7</accession>
<evidence type="ECO:0008006" key="4">
    <source>
        <dbReference type="Google" id="ProtNLM"/>
    </source>
</evidence>
<protein>
    <recommendedName>
        <fullName evidence="4">Cardiac phospholamban</fullName>
    </recommendedName>
</protein>
<keyword evidence="1" id="KW-1133">Transmembrane helix</keyword>
<feature type="transmembrane region" description="Helical" evidence="1">
    <location>
        <begin position="27"/>
        <end position="47"/>
    </location>
</feature>
<name>A0ABN7EKY7_9FLAO</name>
<keyword evidence="3" id="KW-1185">Reference proteome</keyword>
<evidence type="ECO:0000313" key="2">
    <source>
        <dbReference type="EMBL" id="CAA9198736.1"/>
    </source>
</evidence>
<evidence type="ECO:0000256" key="1">
    <source>
        <dbReference type="SAM" id="Phobius"/>
    </source>
</evidence>
<keyword evidence="1" id="KW-0812">Transmembrane</keyword>
<comment type="caution">
    <text evidence="2">The sequence shown here is derived from an EMBL/GenBank/DDBJ whole genome shotgun (WGS) entry which is preliminary data.</text>
</comment>
<sequence length="48" mass="5601">MKANKTRDREIAKLYASNKSMQNKDRIINLIVFALVLFLTVFLISQLM</sequence>
<proteinExistence type="predicted"/>
<dbReference type="EMBL" id="CADCST010000083">
    <property type="protein sequence ID" value="CAA9198736.1"/>
    <property type="molecule type" value="Genomic_DNA"/>
</dbReference>